<accession>A0A7T8GQ85</accession>
<keyword evidence="2" id="KW-1185">Reference proteome</keyword>
<proteinExistence type="predicted"/>
<dbReference type="AlphaFoldDB" id="A0A7T8GQ85"/>
<dbReference type="EMBL" id="CP045907">
    <property type="protein sequence ID" value="QQP35703.1"/>
    <property type="molecule type" value="Genomic_DNA"/>
</dbReference>
<sequence>MVRRHSQSGRRRFPRASDFIITSNYQDGVREKEILRLTRPRTPKILFLLRSK</sequence>
<evidence type="ECO:0000313" key="2">
    <source>
        <dbReference type="Proteomes" id="UP000595437"/>
    </source>
</evidence>
<dbReference type="Proteomes" id="UP000595437">
    <property type="component" value="Chromosome 18"/>
</dbReference>
<organism evidence="1 2">
    <name type="scientific">Caligus rogercresseyi</name>
    <name type="common">Sea louse</name>
    <dbReference type="NCBI Taxonomy" id="217165"/>
    <lineage>
        <taxon>Eukaryota</taxon>
        <taxon>Metazoa</taxon>
        <taxon>Ecdysozoa</taxon>
        <taxon>Arthropoda</taxon>
        <taxon>Crustacea</taxon>
        <taxon>Multicrustacea</taxon>
        <taxon>Hexanauplia</taxon>
        <taxon>Copepoda</taxon>
        <taxon>Siphonostomatoida</taxon>
        <taxon>Caligidae</taxon>
        <taxon>Caligus</taxon>
    </lineage>
</organism>
<evidence type="ECO:0000313" key="1">
    <source>
        <dbReference type="EMBL" id="QQP35703.1"/>
    </source>
</evidence>
<protein>
    <submittedName>
        <fullName evidence="1">Uncharacterized protein</fullName>
    </submittedName>
</protein>
<reference evidence="2" key="1">
    <citation type="submission" date="2021-01" db="EMBL/GenBank/DDBJ databases">
        <title>Caligus Genome Assembly.</title>
        <authorList>
            <person name="Gallardo-Escarate C."/>
        </authorList>
    </citation>
    <scope>NUCLEOTIDE SEQUENCE [LARGE SCALE GENOMIC DNA]</scope>
</reference>
<name>A0A7T8GQ85_CALRO</name>
<gene>
    <name evidence="1" type="ORF">FKW44_023994</name>
</gene>